<protein>
    <submittedName>
        <fullName evidence="9">TRAP-type C4-dicarboxylate transport system, large permease component</fullName>
    </submittedName>
</protein>
<keyword evidence="4 7" id="KW-0812">Transmembrane</keyword>
<evidence type="ECO:0000256" key="7">
    <source>
        <dbReference type="SAM" id="Phobius"/>
    </source>
</evidence>
<feature type="transmembrane region" description="Helical" evidence="7">
    <location>
        <begin position="677"/>
        <end position="699"/>
    </location>
</feature>
<feature type="transmembrane region" description="Helical" evidence="7">
    <location>
        <begin position="584"/>
        <end position="616"/>
    </location>
</feature>
<evidence type="ECO:0000259" key="8">
    <source>
        <dbReference type="Pfam" id="PF06808"/>
    </source>
</evidence>
<evidence type="ECO:0000256" key="2">
    <source>
        <dbReference type="ARBA" id="ARBA00022475"/>
    </source>
</evidence>
<evidence type="ECO:0000256" key="1">
    <source>
        <dbReference type="ARBA" id="ARBA00004429"/>
    </source>
</evidence>
<evidence type="ECO:0000256" key="3">
    <source>
        <dbReference type="ARBA" id="ARBA00022519"/>
    </source>
</evidence>
<gene>
    <name evidence="9" type="ORF">MGWOODY_Tha2352</name>
</gene>
<dbReference type="GO" id="GO:0022857">
    <property type="term" value="F:transmembrane transporter activity"/>
    <property type="evidence" value="ECO:0007669"/>
    <property type="project" value="TreeGrafter"/>
</dbReference>
<proteinExistence type="predicted"/>
<accession>A0A160TB31</accession>
<feature type="transmembrane region" description="Helical" evidence="7">
    <location>
        <begin position="378"/>
        <end position="405"/>
    </location>
</feature>
<evidence type="ECO:0000256" key="6">
    <source>
        <dbReference type="ARBA" id="ARBA00023136"/>
    </source>
</evidence>
<keyword evidence="3" id="KW-0997">Cell inner membrane</keyword>
<evidence type="ECO:0000256" key="5">
    <source>
        <dbReference type="ARBA" id="ARBA00022989"/>
    </source>
</evidence>
<comment type="subcellular location">
    <subcellularLocation>
        <location evidence="1">Cell inner membrane</location>
        <topology evidence="1">Multi-pass membrane protein</topology>
    </subcellularLocation>
</comment>
<feature type="transmembrane region" description="Helical" evidence="7">
    <location>
        <begin position="12"/>
        <end position="31"/>
    </location>
</feature>
<feature type="transmembrane region" description="Helical" evidence="7">
    <location>
        <begin position="222"/>
        <end position="244"/>
    </location>
</feature>
<sequence length="701" mass="76794">MDQVANLKEPSAYRWLSTMPAFLILVLVVLLDTSNAIQGQLLLLGEHTWKGYYQLRLDPVAPACDPSQDIEVALQRTLQKQEANAGDEMDLFAMEPIAPEVLRESLIASQKECRFRVDRYHEILERKTSSVAMYIAVEQWVADLGEFRMRASGIMLAVLLLICGGTALFRKHHISLRPALTVLDFRVSALAQMAAFGILFYSMASFKGVALSAGVNVVPEHLALLWIWIIGFGSAIAICLYQVIKVPTDAVRGGHIGNAILATPLYAIFTIISGSYFLFQGHASGIGIYINQMMELAPLMLNVALYVLIGMLLKRTDMAQKVFDVFRPFNLRPEMLAVVAVAVSAIPTAYTGGSGIFVIAVGSLVYMEVRRAGARRQLALAATAMSGSLGVVLRPCLLVVIVAALNNEVTTDQLFSWGVKVFLLTTALFAFYAFISSKKVSTSGDETLRSQNHGTKVFPQFLQALKPLIPYVLLISGTLIIYALVLAAYLDEFSAPTILPVLLIVILAYERFANQEVRQQGSTPDVEEKPSLFATLQSSTSEATVHIGALLMLMGTTMTIGGVVERAELMAHLPVEFSSVWMAMLMLVAILVVIGMIMDPYGAVLLVSVTIAGIAYKAGIDPIHFWMVTLVAFELGYLSPPVALNHLLTRQVVGEEEIRLAKLETIGDNFWYRNEKILLPLVTMATALIIVAFGPLLWAEM</sequence>
<keyword evidence="2" id="KW-1003">Cell membrane</keyword>
<feature type="transmembrane region" description="Helical" evidence="7">
    <location>
        <begin position="151"/>
        <end position="169"/>
    </location>
</feature>
<dbReference type="AlphaFoldDB" id="A0A160TB31"/>
<keyword evidence="6 7" id="KW-0472">Membrane</keyword>
<feature type="transmembrane region" description="Helical" evidence="7">
    <location>
        <begin position="543"/>
        <end position="564"/>
    </location>
</feature>
<dbReference type="InterPro" id="IPR010656">
    <property type="entry name" value="DctM"/>
</dbReference>
<dbReference type="InterPro" id="IPR004681">
    <property type="entry name" value="TRAP_DctM"/>
</dbReference>
<dbReference type="EMBL" id="CZQC01000045">
    <property type="protein sequence ID" value="CUS41555.1"/>
    <property type="molecule type" value="Genomic_DNA"/>
</dbReference>
<feature type="transmembrane region" description="Helical" evidence="7">
    <location>
        <begin position="299"/>
        <end position="316"/>
    </location>
</feature>
<feature type="transmembrane region" description="Helical" evidence="7">
    <location>
        <begin position="256"/>
        <end position="279"/>
    </location>
</feature>
<feature type="transmembrane region" description="Helical" evidence="7">
    <location>
        <begin position="468"/>
        <end position="487"/>
    </location>
</feature>
<evidence type="ECO:0000313" key="9">
    <source>
        <dbReference type="EMBL" id="CUS41555.1"/>
    </source>
</evidence>
<feature type="transmembrane region" description="Helical" evidence="7">
    <location>
        <begin position="189"/>
        <end position="210"/>
    </location>
</feature>
<evidence type="ECO:0000256" key="4">
    <source>
        <dbReference type="ARBA" id="ARBA00022692"/>
    </source>
</evidence>
<feature type="transmembrane region" description="Helical" evidence="7">
    <location>
        <begin position="336"/>
        <end position="366"/>
    </location>
</feature>
<organism evidence="9">
    <name type="scientific">hydrothermal vent metagenome</name>
    <dbReference type="NCBI Taxonomy" id="652676"/>
    <lineage>
        <taxon>unclassified sequences</taxon>
        <taxon>metagenomes</taxon>
        <taxon>ecological metagenomes</taxon>
    </lineage>
</organism>
<dbReference type="Pfam" id="PF06808">
    <property type="entry name" value="DctM"/>
    <property type="match status" value="1"/>
</dbReference>
<dbReference type="GO" id="GO:0005886">
    <property type="term" value="C:plasma membrane"/>
    <property type="evidence" value="ECO:0007669"/>
    <property type="project" value="UniProtKB-SubCell"/>
</dbReference>
<reference evidence="9" key="1">
    <citation type="submission" date="2015-10" db="EMBL/GenBank/DDBJ databases">
        <authorList>
            <person name="Gilbert D.G."/>
        </authorList>
    </citation>
    <scope>NUCLEOTIDE SEQUENCE</scope>
</reference>
<feature type="transmembrane region" description="Helical" evidence="7">
    <location>
        <begin position="417"/>
        <end position="435"/>
    </location>
</feature>
<keyword evidence="5 7" id="KW-1133">Transmembrane helix</keyword>
<dbReference type="PANTHER" id="PTHR33362">
    <property type="entry name" value="SIALIC ACID TRAP TRANSPORTER PERMEASE PROTEIN SIAT-RELATED"/>
    <property type="match status" value="1"/>
</dbReference>
<name>A0A160TB31_9ZZZZ</name>
<feature type="domain" description="TRAP C4-dicarboxylate transport system permease DctM subunit" evidence="8">
    <location>
        <begin position="261"/>
        <end position="692"/>
    </location>
</feature>
<dbReference type="PANTHER" id="PTHR33362:SF5">
    <property type="entry name" value="C4-DICARBOXYLATE TRAP TRANSPORTER LARGE PERMEASE PROTEIN DCTM"/>
    <property type="match status" value="1"/>
</dbReference>